<dbReference type="OrthoDB" id="1661761at2"/>
<reference evidence="1 2" key="1">
    <citation type="submission" date="2018-09" db="EMBL/GenBank/DDBJ databases">
        <title>Genome sequencing of Lachnoanaerobaculum umeaense DSM 23576.</title>
        <authorList>
            <person name="Kook J.-K."/>
            <person name="Park S.-N."/>
            <person name="Lim Y.K."/>
        </authorList>
    </citation>
    <scope>NUCLEOTIDE SEQUENCE [LARGE SCALE GENOMIC DNA]</scope>
    <source>
        <strain evidence="2">DSM 23576 \ CCUG 58757</strain>
    </source>
</reference>
<evidence type="ECO:0000313" key="1">
    <source>
        <dbReference type="EMBL" id="AYB00475.1"/>
    </source>
</evidence>
<sequence>MGYLDEFDVKKYVKDRLSEIKDKDEYALAKSVLYEGLYKMSEVFEERFKTLYQKVYDELEDRKESYEIAIMLLSKKEKVFLKRFYPISNEDVLEEKDAIEEKQRENNVKAVYLDATDSICKKFSKDKLRVTFTKEREQVEIFVKPKKAFRYRREVADLHETFSHNGLIWDTVNTVYIDRFFDIDLSDVPDDARGVEVDYGKYSDMIKEDIYPVWNIEKTLFKSSTFLSPCNDGLYYEREMVLSKDKEVALRLIAKTEGMVSIRHEDERIFIKSYEESYSDLTGYNIFDIRYTKEELPIDLISNKRKENMIGRWEKNRKVKIHTKAEIERIIEELDISDYISLKSCERFEAVEEQFLKEEDKILPDMNGFFEGEIVIKKDSPKLILKFLRNSDSNLCEGMVRYAVSQVDLGFDEYSCVGVLENSYIK</sequence>
<organism evidence="1 2">
    <name type="scientific">Lachnoanaerobaculum umeaense</name>
    <dbReference type="NCBI Taxonomy" id="617123"/>
    <lineage>
        <taxon>Bacteria</taxon>
        <taxon>Bacillati</taxon>
        <taxon>Bacillota</taxon>
        <taxon>Clostridia</taxon>
        <taxon>Lachnospirales</taxon>
        <taxon>Lachnospiraceae</taxon>
        <taxon>Lachnoanaerobaculum</taxon>
    </lineage>
</organism>
<name>A0A385Q3W6_9FIRM</name>
<accession>A0A385Q3W6</accession>
<dbReference type="Proteomes" id="UP000265562">
    <property type="component" value="Chromosome"/>
</dbReference>
<dbReference type="EMBL" id="CP032364">
    <property type="protein sequence ID" value="AYB00475.1"/>
    <property type="molecule type" value="Genomic_DNA"/>
</dbReference>
<keyword evidence="2" id="KW-1185">Reference proteome</keyword>
<protein>
    <submittedName>
        <fullName evidence="1">Uncharacterized protein</fullName>
    </submittedName>
</protein>
<evidence type="ECO:0000313" key="2">
    <source>
        <dbReference type="Proteomes" id="UP000265562"/>
    </source>
</evidence>
<dbReference type="KEGG" id="lua:D4A81_11410"/>
<proteinExistence type="predicted"/>
<gene>
    <name evidence="1" type="ORF">D4A81_11410</name>
</gene>
<dbReference type="AlphaFoldDB" id="A0A385Q3W6"/>
<dbReference type="RefSeq" id="WP_111524297.1">
    <property type="nucleotide sequence ID" value="NZ_CP032364.1"/>
</dbReference>